<proteinExistence type="predicted"/>
<feature type="region of interest" description="Disordered" evidence="1">
    <location>
        <begin position="180"/>
        <end position="229"/>
    </location>
</feature>
<gene>
    <name evidence="3" type="ORF">RclHR1_36480001</name>
</gene>
<dbReference type="GO" id="GO:0003676">
    <property type="term" value="F:nucleic acid binding"/>
    <property type="evidence" value="ECO:0007669"/>
    <property type="project" value="InterPro"/>
</dbReference>
<evidence type="ECO:0000313" key="3">
    <source>
        <dbReference type="EMBL" id="GBB99823.1"/>
    </source>
</evidence>
<dbReference type="EMBL" id="BEXD01002944">
    <property type="protein sequence ID" value="GBB99823.1"/>
    <property type="molecule type" value="Genomic_DNA"/>
</dbReference>
<accession>A0A2Z6RCE6</accession>
<dbReference type="AlphaFoldDB" id="A0A2Z6RCE6"/>
<dbReference type="InterPro" id="IPR004875">
    <property type="entry name" value="DDE_SF_endonuclease_dom"/>
</dbReference>
<protein>
    <recommendedName>
        <fullName evidence="2">DDE-1 domain-containing protein</fullName>
    </recommendedName>
</protein>
<feature type="domain" description="DDE-1" evidence="2">
    <location>
        <begin position="48"/>
        <end position="137"/>
    </location>
</feature>
<evidence type="ECO:0000259" key="2">
    <source>
        <dbReference type="Pfam" id="PF03184"/>
    </source>
</evidence>
<name>A0A2Z6RCE6_9GLOM</name>
<feature type="compositionally biased region" description="Acidic residues" evidence="1">
    <location>
        <begin position="195"/>
        <end position="207"/>
    </location>
</feature>
<feature type="compositionally biased region" description="Acidic residues" evidence="1">
    <location>
        <begin position="180"/>
        <end position="189"/>
    </location>
</feature>
<feature type="compositionally biased region" description="Basic and acidic residues" evidence="1">
    <location>
        <begin position="208"/>
        <end position="218"/>
    </location>
</feature>
<keyword evidence="4" id="KW-1185">Reference proteome</keyword>
<organism evidence="3 4">
    <name type="scientific">Rhizophagus clarus</name>
    <dbReference type="NCBI Taxonomy" id="94130"/>
    <lineage>
        <taxon>Eukaryota</taxon>
        <taxon>Fungi</taxon>
        <taxon>Fungi incertae sedis</taxon>
        <taxon>Mucoromycota</taxon>
        <taxon>Glomeromycotina</taxon>
        <taxon>Glomeromycetes</taxon>
        <taxon>Glomerales</taxon>
        <taxon>Glomeraceae</taxon>
        <taxon>Rhizophagus</taxon>
    </lineage>
</organism>
<sequence length="229" mass="27096">MRRKNLSNYRHTTIAQCLPDDLVEKQQEFLSYIMYRRIQYDYPLAYIIDSVKRRFGEKNTNIAVISGGLIFRLQPLDVSVNKSFKTKMRQNYNKWMAEAVKELTPAGNLKKPSYETVANWVRDSWNAVDVDLIRKFFKCCGISNKRDGTEDDWIFNYNRLGQGNQLGDEVEILSDDEHEEYVDEEEEMDEKYVDEGGEEDKEEEYEGEKDGYNDEYYDHYNQGTNYVNV</sequence>
<comment type="caution">
    <text evidence="3">The sequence shown here is derived from an EMBL/GenBank/DDBJ whole genome shotgun (WGS) entry which is preliminary data.</text>
</comment>
<dbReference type="Proteomes" id="UP000247702">
    <property type="component" value="Unassembled WGS sequence"/>
</dbReference>
<dbReference type="Pfam" id="PF03184">
    <property type="entry name" value="DDE_1"/>
    <property type="match status" value="1"/>
</dbReference>
<reference evidence="3 4" key="1">
    <citation type="submission" date="2017-11" db="EMBL/GenBank/DDBJ databases">
        <title>The genome of Rhizophagus clarus HR1 reveals common genetic basis of auxotrophy among arbuscular mycorrhizal fungi.</title>
        <authorList>
            <person name="Kobayashi Y."/>
        </authorList>
    </citation>
    <scope>NUCLEOTIDE SEQUENCE [LARGE SCALE GENOMIC DNA]</scope>
    <source>
        <strain evidence="3 4">HR1</strain>
    </source>
</reference>
<evidence type="ECO:0000313" key="4">
    <source>
        <dbReference type="Proteomes" id="UP000247702"/>
    </source>
</evidence>
<evidence type="ECO:0000256" key="1">
    <source>
        <dbReference type="SAM" id="MobiDB-lite"/>
    </source>
</evidence>
<dbReference type="STRING" id="94130.A0A2Z6RCE6"/>